<dbReference type="AlphaFoldDB" id="A0A3E3E3Q2"/>
<dbReference type="GeneID" id="98000038"/>
<keyword evidence="1" id="KW-0812">Transmembrane</keyword>
<evidence type="ECO:0000313" key="3">
    <source>
        <dbReference type="Proteomes" id="UP000261212"/>
    </source>
</evidence>
<dbReference type="RefSeq" id="WP_007049667.1">
    <property type="nucleotide sequence ID" value="NZ_CABKNJ010000002.1"/>
</dbReference>
<dbReference type="Proteomes" id="UP000261212">
    <property type="component" value="Unassembled WGS sequence"/>
</dbReference>
<protein>
    <recommendedName>
        <fullName evidence="4">DUF4342 domain-containing protein</fullName>
    </recommendedName>
</protein>
<dbReference type="Gene3D" id="1.10.8.10">
    <property type="entry name" value="DNA helicase RuvA subunit, C-terminal domain"/>
    <property type="match status" value="1"/>
</dbReference>
<reference evidence="2 3" key="1">
    <citation type="submission" date="2018-08" db="EMBL/GenBank/DDBJ databases">
        <title>A genome reference for cultivated species of the human gut microbiota.</title>
        <authorList>
            <person name="Zou Y."/>
            <person name="Xue W."/>
            <person name="Luo G."/>
        </authorList>
    </citation>
    <scope>NUCLEOTIDE SEQUENCE [LARGE SCALE GENOMIC DNA]</scope>
    <source>
        <strain evidence="2 3">AM25-6</strain>
    </source>
</reference>
<evidence type="ECO:0000313" key="2">
    <source>
        <dbReference type="EMBL" id="RGD75528.1"/>
    </source>
</evidence>
<dbReference type="EMBL" id="QUSM01000002">
    <property type="protein sequence ID" value="RGD75528.1"/>
    <property type="molecule type" value="Genomic_DNA"/>
</dbReference>
<keyword evidence="1" id="KW-0472">Membrane</keyword>
<organism evidence="2 3">
    <name type="scientific">Anaerofustis stercorihominis</name>
    <dbReference type="NCBI Taxonomy" id="214853"/>
    <lineage>
        <taxon>Bacteria</taxon>
        <taxon>Bacillati</taxon>
        <taxon>Bacillota</taxon>
        <taxon>Clostridia</taxon>
        <taxon>Eubacteriales</taxon>
        <taxon>Eubacteriaceae</taxon>
        <taxon>Anaerofustis</taxon>
    </lineage>
</organism>
<name>A0A3E3E3Q2_9FIRM</name>
<comment type="caution">
    <text evidence="2">The sequence shown here is derived from an EMBL/GenBank/DDBJ whole genome shotgun (WGS) entry which is preliminary data.</text>
</comment>
<accession>A0A3E3E3Q2</accession>
<dbReference type="InterPro" id="IPR009060">
    <property type="entry name" value="UBA-like_sf"/>
</dbReference>
<gene>
    <name evidence="2" type="ORF">DW687_04165</name>
</gene>
<keyword evidence="1" id="KW-1133">Transmembrane helix</keyword>
<evidence type="ECO:0000256" key="1">
    <source>
        <dbReference type="SAM" id="Phobius"/>
    </source>
</evidence>
<evidence type="ECO:0008006" key="4">
    <source>
        <dbReference type="Google" id="ProtNLM"/>
    </source>
</evidence>
<dbReference type="SUPFAM" id="SSF46934">
    <property type="entry name" value="UBA-like"/>
    <property type="match status" value="1"/>
</dbReference>
<feature type="transmembrane region" description="Helical" evidence="1">
    <location>
        <begin position="81"/>
        <end position="107"/>
    </location>
</feature>
<sequence length="165" mass="19302">MKLDQDKIEMLREETGRDYGFCQKALLKCRNDYDKALIYIDNYDDRYFIRLYKHVVSITFGEKSYRFKINSMDENIIDIPLLIPIAICIILPVPSVFIGLLMILIMITNSSITLDVINSEDVPIPLKRKERLKKKTNKYNKKNTPIVNHAKIIKDNEGYSIIDIK</sequence>
<proteinExistence type="predicted"/>